<organism evidence="18 19">
    <name type="scientific">Marinobacterium zhoushanense</name>
    <dbReference type="NCBI Taxonomy" id="1679163"/>
    <lineage>
        <taxon>Bacteria</taxon>
        <taxon>Pseudomonadati</taxon>
        <taxon>Pseudomonadota</taxon>
        <taxon>Gammaproteobacteria</taxon>
        <taxon>Oceanospirillales</taxon>
        <taxon>Oceanospirillaceae</taxon>
        <taxon>Marinobacterium</taxon>
    </lineage>
</organism>
<dbReference type="Gene3D" id="2.40.50.140">
    <property type="entry name" value="Nucleic acid-binding proteins"/>
    <property type="match status" value="1"/>
</dbReference>
<keyword evidence="5 15" id="KW-0378">Hydrolase</keyword>
<evidence type="ECO:0000256" key="9">
    <source>
        <dbReference type="ARBA" id="ARBA00023172"/>
    </source>
</evidence>
<comment type="catalytic activity">
    <reaction evidence="14 15">
        <text>ATP + H2O = ADP + phosphate + H(+)</text>
        <dbReference type="Rhea" id="RHEA:13065"/>
        <dbReference type="ChEBI" id="CHEBI:15377"/>
        <dbReference type="ChEBI" id="CHEBI:15378"/>
        <dbReference type="ChEBI" id="CHEBI:30616"/>
        <dbReference type="ChEBI" id="CHEBI:43474"/>
        <dbReference type="ChEBI" id="CHEBI:456216"/>
        <dbReference type="EC" id="5.6.2.4"/>
    </reaction>
</comment>
<comment type="function">
    <text evidence="15">Plays a critical role in recombination and DNA repair. Helps process Holliday junction intermediates to mature products by catalyzing branch migration. Has replication fork regression activity, unwinds stalled or blocked replication forks to make a HJ that can be resolved. Has a DNA unwinding activity characteristic of a DNA helicase with 3'-5' polarity.</text>
</comment>
<keyword evidence="10 15" id="KW-0234">DNA repair</keyword>
<dbReference type="Pfam" id="PF19833">
    <property type="entry name" value="RecG_dom3_C"/>
    <property type="match status" value="1"/>
</dbReference>
<dbReference type="InterPro" id="IPR045562">
    <property type="entry name" value="RecG_dom3_C"/>
</dbReference>
<keyword evidence="3 15" id="KW-0547">Nucleotide-binding</keyword>
<evidence type="ECO:0000313" key="19">
    <source>
        <dbReference type="Proteomes" id="UP000629025"/>
    </source>
</evidence>
<dbReference type="InterPro" id="IPR004609">
    <property type="entry name" value="ATP-dep_DNA_helicase_RecG"/>
</dbReference>
<dbReference type="InterPro" id="IPR012340">
    <property type="entry name" value="NA-bd_OB-fold"/>
</dbReference>
<keyword evidence="7 15" id="KW-0067">ATP-binding</keyword>
<evidence type="ECO:0000256" key="4">
    <source>
        <dbReference type="ARBA" id="ARBA00022763"/>
    </source>
</evidence>
<keyword evidence="8" id="KW-0238">DNA-binding</keyword>
<dbReference type="InterPro" id="IPR014001">
    <property type="entry name" value="Helicase_ATP-bd"/>
</dbReference>
<comment type="caution">
    <text evidence="18">The sequence shown here is derived from an EMBL/GenBank/DDBJ whole genome shotgun (WGS) entry which is preliminary data.</text>
</comment>
<dbReference type="NCBIfam" id="NF008166">
    <property type="entry name" value="PRK10917.1-4"/>
    <property type="match status" value="1"/>
</dbReference>
<evidence type="ECO:0000256" key="15">
    <source>
        <dbReference type="RuleBase" id="RU363016"/>
    </source>
</evidence>
<dbReference type="SMART" id="SM00490">
    <property type="entry name" value="HELICc"/>
    <property type="match status" value="1"/>
</dbReference>
<dbReference type="NCBIfam" id="NF008163">
    <property type="entry name" value="PRK10917.1-1"/>
    <property type="match status" value="1"/>
</dbReference>
<dbReference type="NCBIfam" id="TIGR00643">
    <property type="entry name" value="recG"/>
    <property type="match status" value="1"/>
</dbReference>
<dbReference type="InterPro" id="IPR011545">
    <property type="entry name" value="DEAD/DEAH_box_helicase_dom"/>
</dbReference>
<feature type="domain" description="Helicase C-terminal" evidence="17">
    <location>
        <begin position="493"/>
        <end position="639"/>
    </location>
</feature>
<evidence type="ECO:0000256" key="10">
    <source>
        <dbReference type="ARBA" id="ARBA00023204"/>
    </source>
</evidence>
<protein>
    <recommendedName>
        <fullName evidence="2 15">ATP-dependent DNA helicase RecG</fullName>
        <ecNumber evidence="13 15">5.6.2.4</ecNumber>
    </recommendedName>
</protein>
<name>A0ABQ1KVE5_9GAMM</name>
<dbReference type="SUPFAM" id="SSF52540">
    <property type="entry name" value="P-loop containing nucleoside triphosphate hydrolases"/>
    <property type="match status" value="2"/>
</dbReference>
<dbReference type="SUPFAM" id="SSF50249">
    <property type="entry name" value="Nucleic acid-binding proteins"/>
    <property type="match status" value="1"/>
</dbReference>
<evidence type="ECO:0000259" key="17">
    <source>
        <dbReference type="PROSITE" id="PS51194"/>
    </source>
</evidence>
<evidence type="ECO:0000256" key="12">
    <source>
        <dbReference type="ARBA" id="ARBA00034617"/>
    </source>
</evidence>
<comment type="similarity">
    <text evidence="1 15">Belongs to the helicase family. RecG subfamily.</text>
</comment>
<dbReference type="EC" id="5.6.2.4" evidence="13 15"/>
<dbReference type="NCBIfam" id="NF008168">
    <property type="entry name" value="PRK10917.2-2"/>
    <property type="match status" value="1"/>
</dbReference>
<accession>A0ABQ1KVE5</accession>
<keyword evidence="9 15" id="KW-0233">DNA recombination</keyword>
<feature type="domain" description="Helicase ATP-binding" evidence="16">
    <location>
        <begin position="295"/>
        <end position="460"/>
    </location>
</feature>
<dbReference type="EMBL" id="BMIJ01000009">
    <property type="protein sequence ID" value="GGC08732.1"/>
    <property type="molecule type" value="Genomic_DNA"/>
</dbReference>
<keyword evidence="6 15" id="KW-0347">Helicase</keyword>
<dbReference type="RefSeq" id="WP_188751463.1">
    <property type="nucleotide sequence ID" value="NZ_BMIJ01000009.1"/>
</dbReference>
<dbReference type="NCBIfam" id="NF008165">
    <property type="entry name" value="PRK10917.1-3"/>
    <property type="match status" value="1"/>
</dbReference>
<comment type="catalytic activity">
    <reaction evidence="12 15">
        <text>Couples ATP hydrolysis with the unwinding of duplex DNA by translocating in the 3'-5' direction.</text>
        <dbReference type="EC" id="5.6.2.4"/>
    </reaction>
</comment>
<dbReference type="CDD" id="cd17992">
    <property type="entry name" value="DEXHc_RecG"/>
    <property type="match status" value="1"/>
</dbReference>
<evidence type="ECO:0000313" key="18">
    <source>
        <dbReference type="EMBL" id="GGC08732.1"/>
    </source>
</evidence>
<keyword evidence="19" id="KW-1185">Reference proteome</keyword>
<evidence type="ECO:0000256" key="7">
    <source>
        <dbReference type="ARBA" id="ARBA00022840"/>
    </source>
</evidence>
<dbReference type="InterPro" id="IPR027417">
    <property type="entry name" value="P-loop_NTPase"/>
</dbReference>
<evidence type="ECO:0000256" key="8">
    <source>
        <dbReference type="ARBA" id="ARBA00023125"/>
    </source>
</evidence>
<dbReference type="Gene3D" id="3.40.50.300">
    <property type="entry name" value="P-loop containing nucleotide triphosphate hydrolases"/>
    <property type="match status" value="2"/>
</dbReference>
<evidence type="ECO:0000256" key="5">
    <source>
        <dbReference type="ARBA" id="ARBA00022801"/>
    </source>
</evidence>
<dbReference type="Pfam" id="PF00270">
    <property type="entry name" value="DEAD"/>
    <property type="match status" value="1"/>
</dbReference>
<proteinExistence type="inferred from homology"/>
<dbReference type="SMART" id="SM00487">
    <property type="entry name" value="DEXDc"/>
    <property type="match status" value="1"/>
</dbReference>
<keyword evidence="4 15" id="KW-0227">DNA damage</keyword>
<keyword evidence="11" id="KW-0413">Isomerase</keyword>
<evidence type="ECO:0000256" key="13">
    <source>
        <dbReference type="ARBA" id="ARBA00034808"/>
    </source>
</evidence>
<dbReference type="GO" id="GO:0004386">
    <property type="term" value="F:helicase activity"/>
    <property type="evidence" value="ECO:0007669"/>
    <property type="project" value="UniProtKB-KW"/>
</dbReference>
<gene>
    <name evidence="18" type="primary">recG</name>
    <name evidence="18" type="ORF">GCM10011352_38850</name>
</gene>
<sequence>MLQLDGTSVAGSALAGTPQPVTELKGVGTALALKLQRLGIDSIQDLLFHLPLRYQDRTRILPIGSLRPGDEGVIEGTIAASDIVMGRRRALLCRLQDGTGTLSLRFFHFSATQKNSLAAGARVRCFGEARPGPSGLEIVHPEYRVISGSAAVAVEECLTPVYPLTEGLTQGRVRSLALQALAWLDKGIVEDLIPETLRQQWKLPELGESIRYLHQPPVDADQDGLLAGTHPAQRRLAFEELLAHHLSLLQIRHSVREQGAPVLKATGSLSVPFIQQLPFALTQAQLRVAREVARDLNMPVPMLRLVQGDVGSGKTVVAALAALQALENAAQAAVMAPTEILAEQHFNNFSQWLEPLGISVAWLAGKVKGKQRARELERIANGEAQLVVGTHALFQEEVRFANLALVVVDEQHRFGVHQRLSLREKGRHGEQTPHQLIMTATPIPRTLTMSAYADLDCSIIDELPPGRTPINTVVIADSRRVEVVERVRNACREGRQAYWVCTLIEESEALQCQAAEVTAEALRETLPELRIGLVHGRLKAAEKAQIMAQFKAAELDLLVATTVIEVGVDVPNASLMIIENPERLGLAQLHQLRGRVGRGSVESFCVLMYHAPLSQQGRERLAVMRESTDGFRIAEKDLELRGPGEVLGTRQTGMMQFRIADLQRDGDLLPRVKRAAADIERSPLLSQALIRRWLGQGADYAHV</sequence>
<evidence type="ECO:0000259" key="16">
    <source>
        <dbReference type="PROSITE" id="PS51192"/>
    </source>
</evidence>
<dbReference type="Pfam" id="PF00271">
    <property type="entry name" value="Helicase_C"/>
    <property type="match status" value="1"/>
</dbReference>
<dbReference type="PROSITE" id="PS51192">
    <property type="entry name" value="HELICASE_ATP_BIND_1"/>
    <property type="match status" value="1"/>
</dbReference>
<evidence type="ECO:0000256" key="2">
    <source>
        <dbReference type="ARBA" id="ARBA00017846"/>
    </source>
</evidence>
<dbReference type="CDD" id="cd04488">
    <property type="entry name" value="RecG_wedge_OBF"/>
    <property type="match status" value="1"/>
</dbReference>
<dbReference type="Proteomes" id="UP000629025">
    <property type="component" value="Unassembled WGS sequence"/>
</dbReference>
<dbReference type="InterPro" id="IPR047112">
    <property type="entry name" value="RecG/Mfd"/>
</dbReference>
<evidence type="ECO:0000256" key="3">
    <source>
        <dbReference type="ARBA" id="ARBA00022741"/>
    </source>
</evidence>
<evidence type="ECO:0000256" key="1">
    <source>
        <dbReference type="ARBA" id="ARBA00007504"/>
    </source>
</evidence>
<evidence type="ECO:0000256" key="14">
    <source>
        <dbReference type="ARBA" id="ARBA00048988"/>
    </source>
</evidence>
<dbReference type="PANTHER" id="PTHR47964">
    <property type="entry name" value="ATP-DEPENDENT DNA HELICASE HOMOLOG RECG, CHLOROPLASTIC"/>
    <property type="match status" value="1"/>
</dbReference>
<evidence type="ECO:0000256" key="6">
    <source>
        <dbReference type="ARBA" id="ARBA00022806"/>
    </source>
</evidence>
<dbReference type="PROSITE" id="PS51194">
    <property type="entry name" value="HELICASE_CTER"/>
    <property type="match status" value="1"/>
</dbReference>
<dbReference type="InterPro" id="IPR001650">
    <property type="entry name" value="Helicase_C-like"/>
</dbReference>
<reference evidence="19" key="1">
    <citation type="journal article" date="2019" name="Int. J. Syst. Evol. Microbiol.">
        <title>The Global Catalogue of Microorganisms (GCM) 10K type strain sequencing project: providing services to taxonomists for standard genome sequencing and annotation.</title>
        <authorList>
            <consortium name="The Broad Institute Genomics Platform"/>
            <consortium name="The Broad Institute Genome Sequencing Center for Infectious Disease"/>
            <person name="Wu L."/>
            <person name="Ma J."/>
        </authorList>
    </citation>
    <scope>NUCLEOTIDE SEQUENCE [LARGE SCALE GENOMIC DNA]</scope>
    <source>
        <strain evidence="19">CGMCC 1.15341</strain>
    </source>
</reference>
<dbReference type="InterPro" id="IPR033454">
    <property type="entry name" value="RecG_wedge"/>
</dbReference>
<dbReference type="PANTHER" id="PTHR47964:SF1">
    <property type="entry name" value="ATP-DEPENDENT DNA HELICASE HOMOLOG RECG, CHLOROPLASTIC"/>
    <property type="match status" value="1"/>
</dbReference>
<evidence type="ECO:0000256" key="11">
    <source>
        <dbReference type="ARBA" id="ARBA00023235"/>
    </source>
</evidence>
<dbReference type="Pfam" id="PF17191">
    <property type="entry name" value="RecG_wedge"/>
    <property type="match status" value="1"/>
</dbReference>